<reference evidence="3" key="1">
    <citation type="submission" date="2020-05" db="EMBL/GenBank/DDBJ databases">
        <title>Mycena genomes resolve the evolution of fungal bioluminescence.</title>
        <authorList>
            <person name="Tsai I.J."/>
        </authorList>
    </citation>
    <scope>NUCLEOTIDE SEQUENCE</scope>
    <source>
        <strain evidence="3">CCC161011</strain>
    </source>
</reference>
<feature type="transmembrane region" description="Helical" evidence="2">
    <location>
        <begin position="202"/>
        <end position="220"/>
    </location>
</feature>
<feature type="compositionally biased region" description="Polar residues" evidence="1">
    <location>
        <begin position="296"/>
        <end position="306"/>
    </location>
</feature>
<evidence type="ECO:0000313" key="3">
    <source>
        <dbReference type="EMBL" id="KAF7349954.1"/>
    </source>
</evidence>
<comment type="caution">
    <text evidence="3">The sequence shown here is derived from an EMBL/GenBank/DDBJ whole genome shotgun (WGS) entry which is preliminary data.</text>
</comment>
<protein>
    <submittedName>
        <fullName evidence="3">Uncharacterized protein</fullName>
    </submittedName>
</protein>
<feature type="transmembrane region" description="Helical" evidence="2">
    <location>
        <begin position="50"/>
        <end position="74"/>
    </location>
</feature>
<feature type="transmembrane region" description="Helical" evidence="2">
    <location>
        <begin position="132"/>
        <end position="156"/>
    </location>
</feature>
<keyword evidence="4" id="KW-1185">Reference proteome</keyword>
<keyword evidence="2" id="KW-1133">Transmembrane helix</keyword>
<keyword evidence="2" id="KW-0472">Membrane</keyword>
<proteinExistence type="predicted"/>
<dbReference type="AlphaFoldDB" id="A0A8H6Y0Z3"/>
<evidence type="ECO:0000256" key="1">
    <source>
        <dbReference type="SAM" id="MobiDB-lite"/>
    </source>
</evidence>
<dbReference type="EMBL" id="JACAZI010000010">
    <property type="protein sequence ID" value="KAF7349954.1"/>
    <property type="molecule type" value="Genomic_DNA"/>
</dbReference>
<evidence type="ECO:0000313" key="4">
    <source>
        <dbReference type="Proteomes" id="UP000620124"/>
    </source>
</evidence>
<dbReference type="Proteomes" id="UP000620124">
    <property type="component" value="Unassembled WGS sequence"/>
</dbReference>
<feature type="region of interest" description="Disordered" evidence="1">
    <location>
        <begin position="287"/>
        <end position="306"/>
    </location>
</feature>
<sequence length="306" mass="34196">MALKQFPLDRTFLVAAWLEAVLYGCFLCVFSFGVYIQITSNKARNTHNRVMFIISIAMFLLASAHVAMNCFRLIRGYAEFVDGPGGPVGYLGQISRWDHIFKDTLYATQTILGDGAAVYRCWILCNRNYKFIVLPSMLLVASIMSACMTDALFITIPPSESIFYPRLTHWITTFLHGCGSAEHNHHWSDGVSTLADRTEDGALSSLYLFIEILLLSLYSVNYNAQYILLEAVTPTVGITFGMITIRITLRSHREWQLSQTEPGELRGGIQTIGSVPMRRIPVKITQQIQDDARSGGKNSSMDGISS</sequence>
<organism evidence="3 4">
    <name type="scientific">Mycena venus</name>
    <dbReference type="NCBI Taxonomy" id="2733690"/>
    <lineage>
        <taxon>Eukaryota</taxon>
        <taxon>Fungi</taxon>
        <taxon>Dikarya</taxon>
        <taxon>Basidiomycota</taxon>
        <taxon>Agaricomycotina</taxon>
        <taxon>Agaricomycetes</taxon>
        <taxon>Agaricomycetidae</taxon>
        <taxon>Agaricales</taxon>
        <taxon>Marasmiineae</taxon>
        <taxon>Mycenaceae</taxon>
        <taxon>Mycena</taxon>
    </lineage>
</organism>
<feature type="transmembrane region" description="Helical" evidence="2">
    <location>
        <begin position="20"/>
        <end position="38"/>
    </location>
</feature>
<name>A0A8H6Y0Z3_9AGAR</name>
<accession>A0A8H6Y0Z3</accession>
<evidence type="ECO:0000256" key="2">
    <source>
        <dbReference type="SAM" id="Phobius"/>
    </source>
</evidence>
<dbReference type="OrthoDB" id="3354175at2759"/>
<feature type="transmembrane region" description="Helical" evidence="2">
    <location>
        <begin position="226"/>
        <end position="249"/>
    </location>
</feature>
<keyword evidence="2" id="KW-0812">Transmembrane</keyword>
<gene>
    <name evidence="3" type="ORF">MVEN_01296500</name>
</gene>